<accession>A0A0N1H7T4</accession>
<feature type="region of interest" description="Disordered" evidence="1">
    <location>
        <begin position="323"/>
        <end position="344"/>
    </location>
</feature>
<feature type="compositionally biased region" description="Basic and acidic residues" evidence="1">
    <location>
        <begin position="324"/>
        <end position="333"/>
    </location>
</feature>
<sequence>MKHGDPDPFDIMNPLQLRPRTKRSAEKRQPEMRPDDYSHYVAICLDDEGRAVLKSSKNMKEYRTHILDPEARGRFNHYVKAFLQDDLASTKRPKPRKSSTTQSVETRPREDQAKPYPRKSVKRRHQLDMDGYMQSSYFINDSAMQAEQQLSGLRKMALSISDETAQERWFAAAFKAVQQIGCRTMAKVWIKKIHPKKQSTHPYNGNVPRDSIADANRTKPPYWPHDTVKHKEPDHIDKTERTKLLVHLIINTPQRQIRASSDEPVYIRAVELLAALEEKKGDFKEDKWAIVQEIISVRDQLEEYNSGNMYIDPSATILVSDYETENKSKKNSEPEADEVEADADEQVIVTPASEEPPIAPSPEDQIRQITQSSARSGHDIKPVINHDSLQVAPSEDLDFIPMMDEDDKQMADQQAAFDIQQQMVNRSAFMPMTSSQSHPALTVDTQNLYGFKNASKVGRHATHHAGSMRQKQYSRRDLQQQQEMMLMQSWPNGDAISGGPNSSPNDFLPVEYTFNGAQCATPIPNQTFRMAEVALSSLTDGSSSIDMP</sequence>
<protein>
    <recommendedName>
        <fullName evidence="2">Subtelomeric hrmA-associated cluster protein AFUB-079030/YDR124W-like helical bundle domain-containing protein</fullName>
    </recommendedName>
</protein>
<dbReference type="InterPro" id="IPR047092">
    <property type="entry name" value="AFUB_07903/YDR124W-like_hel"/>
</dbReference>
<dbReference type="InterPro" id="IPR021264">
    <property type="entry name" value="AFUB_079030/YDR124W-like"/>
</dbReference>
<keyword evidence="4" id="KW-1185">Reference proteome</keyword>
<feature type="compositionally biased region" description="Basic residues" evidence="1">
    <location>
        <begin position="116"/>
        <end position="125"/>
    </location>
</feature>
<dbReference type="Pfam" id="PF11001">
    <property type="entry name" value="AFUB_07903_YDR124W_hel"/>
    <property type="match status" value="1"/>
</dbReference>
<evidence type="ECO:0000313" key="4">
    <source>
        <dbReference type="Proteomes" id="UP000038010"/>
    </source>
</evidence>
<name>A0A0N1H7T4_9EURO</name>
<dbReference type="RefSeq" id="XP_017997725.1">
    <property type="nucleotide sequence ID" value="XM_018148195.1"/>
</dbReference>
<evidence type="ECO:0000256" key="1">
    <source>
        <dbReference type="SAM" id="MobiDB-lite"/>
    </source>
</evidence>
<gene>
    <name evidence="3" type="ORF">AB675_77</name>
</gene>
<dbReference type="AlphaFoldDB" id="A0A0N1H7T4"/>
<dbReference type="PANTHER" id="PTHR36102:SF1">
    <property type="entry name" value="YDR124W-LIKE HELICAL BUNDLE DOMAIN-CONTAINING PROTEIN"/>
    <property type="match status" value="1"/>
</dbReference>
<organism evidence="3 4">
    <name type="scientific">Cyphellophora attinorum</name>
    <dbReference type="NCBI Taxonomy" id="1664694"/>
    <lineage>
        <taxon>Eukaryota</taxon>
        <taxon>Fungi</taxon>
        <taxon>Dikarya</taxon>
        <taxon>Ascomycota</taxon>
        <taxon>Pezizomycotina</taxon>
        <taxon>Eurotiomycetes</taxon>
        <taxon>Chaetothyriomycetidae</taxon>
        <taxon>Chaetothyriales</taxon>
        <taxon>Cyphellophoraceae</taxon>
        <taxon>Cyphellophora</taxon>
    </lineage>
</organism>
<feature type="compositionally biased region" description="Basic and acidic residues" evidence="1">
    <location>
        <begin position="23"/>
        <end position="35"/>
    </location>
</feature>
<feature type="compositionally biased region" description="Acidic residues" evidence="1">
    <location>
        <begin position="334"/>
        <end position="344"/>
    </location>
</feature>
<feature type="region of interest" description="Disordered" evidence="1">
    <location>
        <begin position="1"/>
        <end position="35"/>
    </location>
</feature>
<evidence type="ECO:0000313" key="3">
    <source>
        <dbReference type="EMBL" id="KPI37762.1"/>
    </source>
</evidence>
<comment type="caution">
    <text evidence="3">The sequence shown here is derived from an EMBL/GenBank/DDBJ whole genome shotgun (WGS) entry which is preliminary data.</text>
</comment>
<dbReference type="OrthoDB" id="5338458at2759"/>
<evidence type="ECO:0000259" key="2">
    <source>
        <dbReference type="Pfam" id="PF11001"/>
    </source>
</evidence>
<dbReference type="Proteomes" id="UP000038010">
    <property type="component" value="Unassembled WGS sequence"/>
</dbReference>
<proteinExistence type="predicted"/>
<dbReference type="EMBL" id="LFJN01000022">
    <property type="protein sequence ID" value="KPI37762.1"/>
    <property type="molecule type" value="Genomic_DNA"/>
</dbReference>
<dbReference type="GeneID" id="28739968"/>
<dbReference type="PANTHER" id="PTHR36102">
    <property type="entry name" value="CHROMOSOME 10, WHOLE GENOME SHOTGUN SEQUENCE"/>
    <property type="match status" value="1"/>
</dbReference>
<feature type="domain" description="Subtelomeric hrmA-associated cluster protein AFUB-079030/YDR124W-like helical bundle" evidence="2">
    <location>
        <begin position="160"/>
        <end position="299"/>
    </location>
</feature>
<dbReference type="VEuPathDB" id="FungiDB:AB675_77"/>
<reference evidence="3 4" key="1">
    <citation type="submission" date="2015-06" db="EMBL/GenBank/DDBJ databases">
        <title>Draft genome of the ant-associated black yeast Phialophora attae CBS 131958.</title>
        <authorList>
            <person name="Moreno L.F."/>
            <person name="Stielow B.J."/>
            <person name="de Hoog S."/>
            <person name="Vicente V.A."/>
            <person name="Weiss V.A."/>
            <person name="de Vries M."/>
            <person name="Cruz L.M."/>
            <person name="Souza E.M."/>
        </authorList>
    </citation>
    <scope>NUCLEOTIDE SEQUENCE [LARGE SCALE GENOMIC DNA]</scope>
    <source>
        <strain evidence="3 4">CBS 131958</strain>
    </source>
</reference>
<dbReference type="STRING" id="1664694.A0A0N1H7T4"/>
<feature type="region of interest" description="Disordered" evidence="1">
    <location>
        <begin position="86"/>
        <end position="126"/>
    </location>
</feature>